<keyword evidence="2 14" id="KW-0235">DNA replication</keyword>
<dbReference type="PROSITE" id="PS00841">
    <property type="entry name" value="XPG_1"/>
    <property type="match status" value="1"/>
</dbReference>
<dbReference type="InterPro" id="IPR008918">
    <property type="entry name" value="HhH2"/>
</dbReference>
<evidence type="ECO:0000256" key="6">
    <source>
        <dbReference type="ARBA" id="ARBA00022763"/>
    </source>
</evidence>
<dbReference type="GO" id="GO:0017108">
    <property type="term" value="F:5'-flap endonuclease activity"/>
    <property type="evidence" value="ECO:0007669"/>
    <property type="project" value="UniProtKB-UniRule"/>
</dbReference>
<dbReference type="InterPro" id="IPR036279">
    <property type="entry name" value="5-3_exonuclease_C_sf"/>
</dbReference>
<feature type="domain" description="XPG-I" evidence="15">
    <location>
        <begin position="152"/>
        <end position="224"/>
    </location>
</feature>
<dbReference type="GO" id="GO:0008409">
    <property type="term" value="F:5'-3' exonuclease activity"/>
    <property type="evidence" value="ECO:0007669"/>
    <property type="project" value="UniProtKB-UniRule"/>
</dbReference>
<protein>
    <recommendedName>
        <fullName evidence="14">Flap endonuclease 1</fullName>
        <shortName evidence="14">FEN-1</shortName>
        <ecNumber evidence="14">3.1.-.-</ecNumber>
    </recommendedName>
    <alternativeName>
        <fullName evidence="14">Flap structure-specific endonuclease 1</fullName>
    </alternativeName>
</protein>
<keyword evidence="1 14" id="KW-0597">Phosphoprotein</keyword>
<comment type="cofactor">
    <cofactor evidence="14">
        <name>Mg(2+)</name>
        <dbReference type="ChEBI" id="CHEBI:18420"/>
    </cofactor>
    <text evidence="14">Binds 2 magnesium ions per subunit. They probably participate in the reaction catalyzed by the enzyme. May bind an additional third magnesium ion after substrate binding.</text>
</comment>
<reference evidence="18" key="1">
    <citation type="submission" date="2014-09" db="EMBL/GenBank/DDBJ databases">
        <authorList>
            <person name="Sharma Rahul"/>
            <person name="Thines Marco"/>
        </authorList>
    </citation>
    <scope>NUCLEOTIDE SEQUENCE [LARGE SCALE GENOMIC DNA]</scope>
</reference>
<keyword evidence="8 14" id="KW-0269">Exonuclease</keyword>
<dbReference type="SMART" id="SM00484">
    <property type="entry name" value="XPGI"/>
    <property type="match status" value="1"/>
</dbReference>
<proteinExistence type="inferred from homology"/>
<evidence type="ECO:0000256" key="7">
    <source>
        <dbReference type="ARBA" id="ARBA00022801"/>
    </source>
</evidence>
<sequence>MGIKGLMKLLQEEAPSCIKEVEKMSALAGHAVAIDASMALYQFLIAIRSADGGGPSQALTNADGEVTSHLQGMFSRTIRMMENGLKPVYVFDGKPPVMKSGELAKRSDRRQEAQKALEEATEKGIAEDIDRFNKRLVRATPQHNADCVELLSLMGVPHIIAPCEAEASCAELAKGGHVYAAGTEDMDALTFGVPVLYRRLTVSPAKKIPILEIRLERALQELGLTYEQFVDLCILCGCDYCDSIRGVGPKKAYAGIKEHKNIENYIEHLRTHKSKGVIIPDEWLGENPIYKNAREMFIQPEVVDTKKAKIKWSDPQETELLDFLVKKHGFQKDRVLSAIMRLKKSKSTQSQKRLDSFFKWLSLAILFRSFPSGQSHRFNFTSPNMAPFLKHEKSSLTYETIMKQQVFPAAYALSCTILLPSKEILL</sequence>
<dbReference type="SUPFAM" id="SSF88723">
    <property type="entry name" value="PIN domain-like"/>
    <property type="match status" value="1"/>
</dbReference>
<dbReference type="GO" id="GO:0043137">
    <property type="term" value="P:DNA replication, removal of RNA primer"/>
    <property type="evidence" value="ECO:0007669"/>
    <property type="project" value="UniProtKB-UniRule"/>
</dbReference>
<dbReference type="GO" id="GO:0000287">
    <property type="term" value="F:magnesium ion binding"/>
    <property type="evidence" value="ECO:0007669"/>
    <property type="project" value="UniProtKB-UniRule"/>
</dbReference>
<evidence type="ECO:0000256" key="1">
    <source>
        <dbReference type="ARBA" id="ARBA00022553"/>
    </source>
</evidence>
<dbReference type="Gene3D" id="1.10.150.20">
    <property type="entry name" value="5' to 3' exonuclease, C-terminal subdomain"/>
    <property type="match status" value="1"/>
</dbReference>
<dbReference type="OrthoDB" id="1937206at2759"/>
<dbReference type="PRINTS" id="PR00853">
    <property type="entry name" value="XPGRADSUPER"/>
</dbReference>
<dbReference type="Pfam" id="PF00752">
    <property type="entry name" value="XPG_N"/>
    <property type="match status" value="1"/>
</dbReference>
<evidence type="ECO:0000313" key="18">
    <source>
        <dbReference type="Proteomes" id="UP000054928"/>
    </source>
</evidence>
<comment type="similarity">
    <text evidence="13 14">Belongs to the XPG/RAD2 endonuclease family. FEN1 subfamily.</text>
</comment>
<dbReference type="PANTHER" id="PTHR11081:SF9">
    <property type="entry name" value="FLAP ENDONUCLEASE 1"/>
    <property type="match status" value="1"/>
</dbReference>
<dbReference type="CDD" id="cd09907">
    <property type="entry name" value="H3TH_FEN1-Euk"/>
    <property type="match status" value="1"/>
</dbReference>
<dbReference type="GO" id="GO:0003677">
    <property type="term" value="F:DNA binding"/>
    <property type="evidence" value="ECO:0007669"/>
    <property type="project" value="UniProtKB-UniRule"/>
</dbReference>
<dbReference type="InterPro" id="IPR029060">
    <property type="entry name" value="PIN-like_dom_sf"/>
</dbReference>
<keyword evidence="4 14" id="KW-0479">Metal-binding</keyword>
<keyword evidence="6 14" id="KW-0227">DNA damage</keyword>
<evidence type="ECO:0000256" key="10">
    <source>
        <dbReference type="ARBA" id="ARBA00023128"/>
    </source>
</evidence>
<dbReference type="PANTHER" id="PTHR11081">
    <property type="entry name" value="FLAP ENDONUCLEASE FAMILY MEMBER"/>
    <property type="match status" value="1"/>
</dbReference>
<evidence type="ECO:0000256" key="3">
    <source>
        <dbReference type="ARBA" id="ARBA00022722"/>
    </source>
</evidence>
<evidence type="ECO:0000256" key="4">
    <source>
        <dbReference type="ARBA" id="ARBA00022723"/>
    </source>
</evidence>
<evidence type="ECO:0000256" key="8">
    <source>
        <dbReference type="ARBA" id="ARBA00022839"/>
    </source>
</evidence>
<dbReference type="EMBL" id="CCYD01000286">
    <property type="protein sequence ID" value="CEG37362.1"/>
    <property type="molecule type" value="Genomic_DNA"/>
</dbReference>
<evidence type="ECO:0000256" key="12">
    <source>
        <dbReference type="ARBA" id="ARBA00023242"/>
    </source>
</evidence>
<dbReference type="InterPro" id="IPR023426">
    <property type="entry name" value="Flap_endonuc"/>
</dbReference>
<dbReference type="GO" id="GO:0006284">
    <property type="term" value="P:base-excision repair"/>
    <property type="evidence" value="ECO:0007669"/>
    <property type="project" value="UniProtKB-UniRule"/>
</dbReference>
<dbReference type="OMA" id="MGIPWVQ"/>
<dbReference type="SMART" id="SM00279">
    <property type="entry name" value="HhH2"/>
    <property type="match status" value="1"/>
</dbReference>
<dbReference type="SMART" id="SM00485">
    <property type="entry name" value="XPGN"/>
    <property type="match status" value="1"/>
</dbReference>
<feature type="domain" description="XPG N-terminal" evidence="16">
    <location>
        <begin position="1"/>
        <end position="113"/>
    </location>
</feature>
<dbReference type="CDD" id="cd09867">
    <property type="entry name" value="PIN_FEN1"/>
    <property type="match status" value="1"/>
</dbReference>
<evidence type="ECO:0000256" key="5">
    <source>
        <dbReference type="ARBA" id="ARBA00022759"/>
    </source>
</evidence>
<name>A0A0P1AA40_PLAHL</name>
<dbReference type="FunFam" id="1.10.150.20:FF:000009">
    <property type="entry name" value="Flap endonuclease 1"/>
    <property type="match status" value="1"/>
</dbReference>
<dbReference type="Proteomes" id="UP000054928">
    <property type="component" value="Unassembled WGS sequence"/>
</dbReference>
<evidence type="ECO:0000313" key="17">
    <source>
        <dbReference type="EMBL" id="CEG37362.1"/>
    </source>
</evidence>
<dbReference type="FunFam" id="3.40.50.1010:FF:000058">
    <property type="entry name" value="Flap endonuclease 1"/>
    <property type="match status" value="1"/>
</dbReference>
<dbReference type="STRING" id="4781.A0A0P1AA40"/>
<dbReference type="InterPro" id="IPR019974">
    <property type="entry name" value="XPG_CS"/>
</dbReference>
<keyword evidence="7 14" id="KW-0378">Hydrolase</keyword>
<dbReference type="InterPro" id="IPR006084">
    <property type="entry name" value="XPG/Rad2"/>
</dbReference>
<dbReference type="GO" id="GO:0005654">
    <property type="term" value="C:nucleoplasm"/>
    <property type="evidence" value="ECO:0007669"/>
    <property type="project" value="UniProtKB-SubCell"/>
</dbReference>
<dbReference type="EC" id="3.1.-.-" evidence="14"/>
<dbReference type="Gene3D" id="3.40.50.1010">
    <property type="entry name" value="5'-nuclease"/>
    <property type="match status" value="1"/>
</dbReference>
<evidence type="ECO:0000259" key="16">
    <source>
        <dbReference type="SMART" id="SM00485"/>
    </source>
</evidence>
<keyword evidence="5 14" id="KW-0255">Endonuclease</keyword>
<evidence type="ECO:0000259" key="15">
    <source>
        <dbReference type="SMART" id="SM00484"/>
    </source>
</evidence>
<keyword evidence="3 14" id="KW-0540">Nuclease</keyword>
<evidence type="ECO:0000256" key="2">
    <source>
        <dbReference type="ARBA" id="ARBA00022705"/>
    </source>
</evidence>
<dbReference type="InterPro" id="IPR006086">
    <property type="entry name" value="XPG-I_dom"/>
</dbReference>
<dbReference type="InterPro" id="IPR006085">
    <property type="entry name" value="XPG_DNA_repair_N"/>
</dbReference>
<keyword evidence="11 14" id="KW-0234">DNA repair</keyword>
<accession>A0A0P1AA40</accession>
<evidence type="ECO:0000256" key="14">
    <source>
        <dbReference type="HAMAP-Rule" id="MF_03140"/>
    </source>
</evidence>
<evidence type="ECO:0000256" key="9">
    <source>
        <dbReference type="ARBA" id="ARBA00022842"/>
    </source>
</evidence>
<evidence type="ECO:0000256" key="11">
    <source>
        <dbReference type="ARBA" id="ARBA00023204"/>
    </source>
</evidence>
<comment type="function">
    <text evidence="14">Structure-specific nuclease with 5'-flap endonuclease and 5'-3' exonuclease activities involved in DNA replication and repair. During DNA replication, cleaves the 5'-overhanging flap structure that is generated by displacement synthesis when DNA polymerase encounters the 5'-end of a downstream Okazaki fragment. It enters the flap from the 5'-end and then tracks to cleave the flap base, leaving a nick for ligation. Also involved in the long patch base excision repair (LP-BER) pathway, by cleaving within the apurinic/apyrimidinic (AP) site-terminated flap. Acts as a genome stabilization factor that prevents flaps from equilibrating into structures that lead to duplications and deletions. Also possesses 5'-3' exonuclease activity on nicked or gapped double-stranded DNA, and exhibits RNase H activity. Also involved in replication and repair of rDNA and in repairing mitochondrial DNA.</text>
</comment>
<organism evidence="17 18">
    <name type="scientific">Plasmopara halstedii</name>
    <name type="common">Downy mildew of sunflower</name>
    <dbReference type="NCBI Taxonomy" id="4781"/>
    <lineage>
        <taxon>Eukaryota</taxon>
        <taxon>Sar</taxon>
        <taxon>Stramenopiles</taxon>
        <taxon>Oomycota</taxon>
        <taxon>Peronosporomycetes</taxon>
        <taxon>Peronosporales</taxon>
        <taxon>Peronosporaceae</taxon>
        <taxon>Plasmopara</taxon>
    </lineage>
</organism>
<dbReference type="GO" id="GO:0005730">
    <property type="term" value="C:nucleolus"/>
    <property type="evidence" value="ECO:0007669"/>
    <property type="project" value="UniProtKB-SubCell"/>
</dbReference>
<evidence type="ECO:0000256" key="13">
    <source>
        <dbReference type="ARBA" id="ARBA00034726"/>
    </source>
</evidence>
<keyword evidence="18" id="KW-1185">Reference proteome</keyword>
<dbReference type="HAMAP" id="MF_00614">
    <property type="entry name" value="Fen"/>
    <property type="match status" value="1"/>
</dbReference>
<keyword evidence="10 14" id="KW-0496">Mitochondrion</keyword>
<comment type="subcellular location">
    <subcellularLocation>
        <location evidence="14">Nucleus</location>
        <location evidence="14">Nucleolus</location>
    </subcellularLocation>
    <subcellularLocation>
        <location evidence="14">Nucleus</location>
        <location evidence="14">Nucleoplasm</location>
    </subcellularLocation>
    <subcellularLocation>
        <location evidence="14">Mitochondrion</location>
    </subcellularLocation>
    <text evidence="14">Resides mostly in the nucleoli and relocalizes to the nucleoplasm upon DNA damage.</text>
</comment>
<keyword evidence="9 14" id="KW-0460">Magnesium</keyword>
<dbReference type="AlphaFoldDB" id="A0A0P1AA40"/>
<dbReference type="SUPFAM" id="SSF47807">
    <property type="entry name" value="5' to 3' exonuclease, C-terminal subdomain"/>
    <property type="match status" value="1"/>
</dbReference>
<dbReference type="Pfam" id="PF00867">
    <property type="entry name" value="XPG_I"/>
    <property type="match status" value="1"/>
</dbReference>
<dbReference type="GO" id="GO:0005739">
    <property type="term" value="C:mitochondrion"/>
    <property type="evidence" value="ECO:0007669"/>
    <property type="project" value="UniProtKB-SubCell"/>
</dbReference>
<keyword evidence="12 14" id="KW-0539">Nucleus</keyword>